<dbReference type="HOGENOM" id="CLU_2453316_0_0_11"/>
<accession>N0CUU5</accession>
<dbReference type="AlphaFoldDB" id="N0CUU5"/>
<evidence type="ECO:0000313" key="1">
    <source>
        <dbReference type="EMBL" id="AGK78654.1"/>
    </source>
</evidence>
<name>N0CUU5_STRMI</name>
<evidence type="ECO:0000313" key="2">
    <source>
        <dbReference type="Proteomes" id="UP000013304"/>
    </source>
</evidence>
<dbReference type="Proteomes" id="UP000013304">
    <property type="component" value="Chromosome"/>
</dbReference>
<organism evidence="1 2">
    <name type="scientific">Streptomyces microflavus DSM 40593</name>
    <dbReference type="NCBI Taxonomy" id="1303692"/>
    <lineage>
        <taxon>Bacteria</taxon>
        <taxon>Bacillati</taxon>
        <taxon>Actinomycetota</taxon>
        <taxon>Actinomycetes</taxon>
        <taxon>Kitasatosporales</taxon>
        <taxon>Streptomycetaceae</taxon>
        <taxon>Streptomyces</taxon>
    </lineage>
</organism>
<dbReference type="KEGG" id="sfi:SFUL_3736"/>
<gene>
    <name evidence="1" type="ORF">SFUL_3736</name>
</gene>
<dbReference type="EMBL" id="CP005080">
    <property type="protein sequence ID" value="AGK78654.1"/>
    <property type="molecule type" value="Genomic_DNA"/>
</dbReference>
<dbReference type="PATRIC" id="fig|1303692.3.peg.3750"/>
<reference evidence="1 2" key="1">
    <citation type="submission" date="2013-04" db="EMBL/GenBank/DDBJ databases">
        <title>Complete genome sequence of Streptomyces fulvissimus.</title>
        <authorList>
            <person name="Myronovskyi M."/>
            <person name="Tokovenko B."/>
            <person name="Manderscheid N."/>
            <person name="Petzke L."/>
            <person name="Luzhetskyy A."/>
        </authorList>
    </citation>
    <scope>NUCLEOTIDE SEQUENCE [LARGE SCALE GENOMIC DNA]</scope>
    <source>
        <strain evidence="1 2">DSM 40593</strain>
    </source>
</reference>
<protein>
    <submittedName>
        <fullName evidence="1">Uncharacterized protein</fullName>
    </submittedName>
</protein>
<sequence length="89" mass="9592">MTIKLLIKHACTLSTTGRRTVGTDHGGWRARMSQRVMVDTRSGQVGRLVEDSAEHMVLEPLTPGPEWSVPILDARAATPEEVAAALAGE</sequence>
<proteinExistence type="predicted"/>